<accession>A0ABQ0FXY0</accession>
<feature type="transmembrane region" description="Helical" evidence="1">
    <location>
        <begin position="76"/>
        <end position="94"/>
    </location>
</feature>
<protein>
    <submittedName>
        <fullName evidence="2">Uncharacterized protein</fullName>
    </submittedName>
</protein>
<keyword evidence="1" id="KW-1133">Transmembrane helix</keyword>
<organism evidence="2 3">
    <name type="scientific">Madurella fahalii</name>
    <dbReference type="NCBI Taxonomy" id="1157608"/>
    <lineage>
        <taxon>Eukaryota</taxon>
        <taxon>Fungi</taxon>
        <taxon>Dikarya</taxon>
        <taxon>Ascomycota</taxon>
        <taxon>Pezizomycotina</taxon>
        <taxon>Sordariomycetes</taxon>
        <taxon>Sordariomycetidae</taxon>
        <taxon>Sordariales</taxon>
        <taxon>Sordariales incertae sedis</taxon>
        <taxon>Madurella</taxon>
    </lineage>
</organism>
<sequence>MNPRQCFSFRTSKETGQDSRRQCWASEALEIGIAALCSTVTWEYTVQNELPPGQSESLPEQHVAEMRVSGFLFQPSPGLMLFSCLVFGCCVSSFTHRRQSQDAFQFAVYVVLLAGAAIAGYAVGANVHLILLGYIPWATCAAMATSIAGHGLYRWLRPNVRSNQGDEEKAPLVG</sequence>
<name>A0ABQ0FXY0_9PEZI</name>
<gene>
    <name evidence="2" type="ORF">MFIFM68171_00555</name>
</gene>
<comment type="caution">
    <text evidence="2">The sequence shown here is derived from an EMBL/GenBank/DDBJ whole genome shotgun (WGS) entry which is preliminary data.</text>
</comment>
<dbReference type="Proteomes" id="UP001628179">
    <property type="component" value="Unassembled WGS sequence"/>
</dbReference>
<proteinExistence type="predicted"/>
<feature type="transmembrane region" description="Helical" evidence="1">
    <location>
        <begin position="106"/>
        <end position="123"/>
    </location>
</feature>
<evidence type="ECO:0000256" key="1">
    <source>
        <dbReference type="SAM" id="Phobius"/>
    </source>
</evidence>
<evidence type="ECO:0000313" key="3">
    <source>
        <dbReference type="Proteomes" id="UP001628179"/>
    </source>
</evidence>
<keyword evidence="1" id="KW-0812">Transmembrane</keyword>
<reference evidence="2 3" key="1">
    <citation type="submission" date="2024-09" db="EMBL/GenBank/DDBJ databases">
        <title>Itraconazole resistance in Madurella fahalii resulting from another homologue of gene encoding cytochrome P450 14-alpha sterol demethylase (CYP51).</title>
        <authorList>
            <person name="Yoshioka I."/>
            <person name="Fahal A.H."/>
            <person name="Kaneko S."/>
            <person name="Yaguchi T."/>
        </authorList>
    </citation>
    <scope>NUCLEOTIDE SEQUENCE [LARGE SCALE GENOMIC DNA]</scope>
    <source>
        <strain evidence="2 3">IFM 68171</strain>
    </source>
</reference>
<feature type="transmembrane region" description="Helical" evidence="1">
    <location>
        <begin position="129"/>
        <end position="153"/>
    </location>
</feature>
<evidence type="ECO:0000313" key="2">
    <source>
        <dbReference type="EMBL" id="GAB1310345.1"/>
    </source>
</evidence>
<dbReference type="EMBL" id="BAAFSV010000001">
    <property type="protein sequence ID" value="GAB1310345.1"/>
    <property type="molecule type" value="Genomic_DNA"/>
</dbReference>
<keyword evidence="1" id="KW-0472">Membrane</keyword>
<dbReference type="RefSeq" id="XP_070912078.1">
    <property type="nucleotide sequence ID" value="XM_071055977.1"/>
</dbReference>
<dbReference type="GeneID" id="98171300"/>
<keyword evidence="3" id="KW-1185">Reference proteome</keyword>